<keyword evidence="2" id="KW-0472">Membrane</keyword>
<evidence type="ECO:0000256" key="2">
    <source>
        <dbReference type="SAM" id="Phobius"/>
    </source>
</evidence>
<dbReference type="EMBL" id="CP144918">
    <property type="protein sequence ID" value="WWA48559.1"/>
    <property type="molecule type" value="Genomic_DNA"/>
</dbReference>
<keyword evidence="2" id="KW-0812">Transmembrane</keyword>
<sequence>MALAEDEKGEGPETAASGRRAPRWRVRLSLFLLALTVVTLTVLWFSRERIAEDVIAGMLEEYDLPAQYEIESIGPEQQILRNVVVGDPARPDLTVERVIVNLRYRFGTPAIGRVVLERPRLFGSVRGGRASFGSLDRVLFAQSDAPPGLPDLDLQLIDGRALVETDYGPVGIKAEGEGELDDGFDGQLAMVAPELEGAGCRADGASLYGRLTTSAGKPAFAGPLRLSALTCEDGGVALADLALSLEATGDADLAGYEGQARVSGGRIALEETRINGMNANLRASWRNRRLTARYSLVGRGVAHPQAQFAVLTARGGLRARDGFSRIEVEADVEGNGLRTGRAVAETLDDLARGGADTLIAPLARRMAGALRREERGSRLTGNLIWRRNGDAVSAVVPNATLRGGSGATLLALSRVHYLGGRGRAPRLTGNLRTGGDGLPQMVGRMEQIAGRDAVLRLRMADYAAGDSRVALPELVLAQGAGGQLGFSGRAVVSGALPGGAARDLVVPLDGHWSSARGLALWHECTDFRFGRLALADLVLERRGLRLCPPRGGPILAYDARGLRIAAGAPSLDLAGELAGTAIRLETGAVGFAWPGNLAAREVSVALGPESEASTFRISSVQATLGSEIEGTFADADVALFAVPLDLRQTAGRWRYADGIFAIGEGSFVLEDRSEEDRFKPLVARDATLSLETDTIRAGALLREPTSDREVARVAIVHDLARGAGHADLSVASLVFDEALQPDMLSELALGVIANTRGTVTGTGRIDWDGQGVTSSGRFSSEGLDFAAAFGPVRGASGTIVFSDLIGLTTVPGQRLQVASINPGVVVTAGEVEFALREGQFLSVAGGTWPFMGGTLTLRPVDLNIGASERRAYVFEIEGLDAATFVQQMDLGNISATGTFDGEVPIVFDEAGNGRIEGGRLVSRAPGGNVSYVGELTYEDLSPIANFAFDALRALDYRRMTVEMNGSLSGEIVTQVRFEGVSQGEGTSKNFVTRQIAGLPLEFRVNIRAAFTQLLTNLRSLYDPAFVRDPRELGLLSDDGERLQRRARPPDDALRPENTTPDEPSVQTQESETMP</sequence>
<evidence type="ECO:0000313" key="3">
    <source>
        <dbReference type="EMBL" id="WWA48559.1"/>
    </source>
</evidence>
<keyword evidence="2" id="KW-1133">Transmembrane helix</keyword>
<accession>A0ABZ2D8V6</accession>
<dbReference type="Proteomes" id="UP001335183">
    <property type="component" value="Chromosome"/>
</dbReference>
<keyword evidence="4" id="KW-1185">Reference proteome</keyword>
<dbReference type="RefSeq" id="WP_338447442.1">
    <property type="nucleotide sequence ID" value="NZ_CP144918.1"/>
</dbReference>
<dbReference type="InterPro" id="IPR021730">
    <property type="entry name" value="YdbH"/>
</dbReference>
<feature type="compositionally biased region" description="Polar residues" evidence="1">
    <location>
        <begin position="1056"/>
        <end position="1074"/>
    </location>
</feature>
<evidence type="ECO:0000313" key="4">
    <source>
        <dbReference type="Proteomes" id="UP001335183"/>
    </source>
</evidence>
<protein>
    <submittedName>
        <fullName evidence="3">YdbH domain-containing protein</fullName>
    </submittedName>
</protein>
<gene>
    <name evidence="3" type="ORF">V5F89_06570</name>
</gene>
<reference evidence="3 4" key="1">
    <citation type="submission" date="2024-02" db="EMBL/GenBank/DDBJ databases">
        <title>The whole genome sequence of five bacterial samples isolated from Abu Dhabi Sabkha-shore region.</title>
        <authorList>
            <person name="Sudalaimuthuasari N."/>
            <person name="Sarfraz B."/>
            <person name="Tuyisabe J.D."/>
            <person name="Mugisha Ntwali L.D.M."/>
            <person name="Ali A.I.A.A."/>
            <person name="Almansoori S.Z.A."/>
            <person name="Alajami H.S.A."/>
            <person name="Almeqbaali A.A.S."/>
            <person name="Kundu B."/>
            <person name="Saeed E.E."/>
            <person name="Sukumarinath V."/>
            <person name="Mishra A.K."/>
            <person name="Hazzouri K.M."/>
            <person name="Almaskari R."/>
            <person name="Sharma A.K."/>
            <person name="Amiri K.M.A."/>
        </authorList>
    </citation>
    <scope>NUCLEOTIDE SEQUENCE [LARGE SCALE GENOMIC DNA]</scope>
    <source>
        <strain evidence="4">kcgeb_sd</strain>
    </source>
</reference>
<name>A0ABZ2D8V6_9SPHN</name>
<feature type="region of interest" description="Disordered" evidence="1">
    <location>
        <begin position="1036"/>
        <end position="1074"/>
    </location>
</feature>
<evidence type="ECO:0000256" key="1">
    <source>
        <dbReference type="SAM" id="MobiDB-lite"/>
    </source>
</evidence>
<feature type="transmembrane region" description="Helical" evidence="2">
    <location>
        <begin position="28"/>
        <end position="46"/>
    </location>
</feature>
<dbReference type="Pfam" id="PF11739">
    <property type="entry name" value="YdbH-like"/>
    <property type="match status" value="1"/>
</dbReference>
<proteinExistence type="predicted"/>
<feature type="compositionally biased region" description="Basic and acidic residues" evidence="1">
    <location>
        <begin position="1038"/>
        <end position="1054"/>
    </location>
</feature>
<organism evidence="3 4">
    <name type="scientific">Pelagerythrobacter marensis</name>
    <dbReference type="NCBI Taxonomy" id="543877"/>
    <lineage>
        <taxon>Bacteria</taxon>
        <taxon>Pseudomonadati</taxon>
        <taxon>Pseudomonadota</taxon>
        <taxon>Alphaproteobacteria</taxon>
        <taxon>Sphingomonadales</taxon>
        <taxon>Erythrobacteraceae</taxon>
        <taxon>Pelagerythrobacter</taxon>
    </lineage>
</organism>